<feature type="region of interest" description="Disordered" evidence="6">
    <location>
        <begin position="1"/>
        <end position="39"/>
    </location>
</feature>
<dbReference type="EnsemblPlants" id="AUR62020538-RA">
    <property type="protein sequence ID" value="AUR62020538-RA:cds"/>
    <property type="gene ID" value="AUR62020538"/>
</dbReference>
<evidence type="ECO:0000256" key="7">
    <source>
        <dbReference type="SAM" id="Phobius"/>
    </source>
</evidence>
<reference evidence="8" key="2">
    <citation type="submission" date="2021-03" db="UniProtKB">
        <authorList>
            <consortium name="EnsemblPlants"/>
        </authorList>
    </citation>
    <scope>IDENTIFICATION</scope>
</reference>
<comment type="similarity">
    <text evidence="2">Belongs to the plant DMP1 protein family.</text>
</comment>
<evidence type="ECO:0000313" key="9">
    <source>
        <dbReference type="Proteomes" id="UP000596660"/>
    </source>
</evidence>
<dbReference type="Pfam" id="PF05078">
    <property type="entry name" value="DUF679"/>
    <property type="match status" value="1"/>
</dbReference>
<gene>
    <name evidence="8" type="primary">LOC110723500</name>
</gene>
<protein>
    <submittedName>
        <fullName evidence="8">Uncharacterized protein</fullName>
    </submittedName>
</protein>
<dbReference type="InterPro" id="IPR007770">
    <property type="entry name" value="DMP"/>
</dbReference>
<reference evidence="8" key="1">
    <citation type="journal article" date="2017" name="Nature">
        <title>The genome of Chenopodium quinoa.</title>
        <authorList>
            <person name="Jarvis D.E."/>
            <person name="Ho Y.S."/>
            <person name="Lightfoot D.J."/>
            <person name="Schmoeckel S.M."/>
            <person name="Li B."/>
            <person name="Borm T.J.A."/>
            <person name="Ohyanagi H."/>
            <person name="Mineta K."/>
            <person name="Michell C.T."/>
            <person name="Saber N."/>
            <person name="Kharbatia N.M."/>
            <person name="Rupper R.R."/>
            <person name="Sharp A.R."/>
            <person name="Dally N."/>
            <person name="Boughton B.A."/>
            <person name="Woo Y.H."/>
            <person name="Gao G."/>
            <person name="Schijlen E.G.W.M."/>
            <person name="Guo X."/>
            <person name="Momin A.A."/>
            <person name="Negrao S."/>
            <person name="Al-Babili S."/>
            <person name="Gehring C."/>
            <person name="Roessner U."/>
            <person name="Jung C."/>
            <person name="Murphy K."/>
            <person name="Arold S.T."/>
            <person name="Gojobori T."/>
            <person name="van der Linden C.G."/>
            <person name="van Loo E.N."/>
            <person name="Jellen E.N."/>
            <person name="Maughan P.J."/>
            <person name="Tester M."/>
        </authorList>
    </citation>
    <scope>NUCLEOTIDE SEQUENCE [LARGE SCALE GENOMIC DNA]</scope>
    <source>
        <strain evidence="8">cv. PI 614886</strain>
    </source>
</reference>
<evidence type="ECO:0000256" key="1">
    <source>
        <dbReference type="ARBA" id="ARBA00004141"/>
    </source>
</evidence>
<dbReference type="GO" id="GO:0005737">
    <property type="term" value="C:cytoplasm"/>
    <property type="evidence" value="ECO:0007669"/>
    <property type="project" value="UniProtKB-ARBA"/>
</dbReference>
<accession>A0A803LYI7</accession>
<comment type="subcellular location">
    <subcellularLocation>
        <location evidence="1">Membrane</location>
        <topology evidence="1">Multi-pass membrane protein</topology>
    </subcellularLocation>
</comment>
<dbReference type="Gramene" id="AUR62020538-RA">
    <property type="protein sequence ID" value="AUR62020538-RA:cds"/>
    <property type="gene ID" value="AUR62020538"/>
</dbReference>
<dbReference type="Proteomes" id="UP000596660">
    <property type="component" value="Unplaced"/>
</dbReference>
<proteinExistence type="inferred from homology"/>
<dbReference type="AlphaFoldDB" id="A0A803LYI7"/>
<feature type="compositionally biased region" description="Basic and acidic residues" evidence="6">
    <location>
        <begin position="24"/>
        <end position="34"/>
    </location>
</feature>
<keyword evidence="5 7" id="KW-0472">Membrane</keyword>
<dbReference type="GO" id="GO:0010256">
    <property type="term" value="P:endomembrane system organization"/>
    <property type="evidence" value="ECO:0007669"/>
    <property type="project" value="TreeGrafter"/>
</dbReference>
<keyword evidence="9" id="KW-1185">Reference proteome</keyword>
<dbReference type="KEGG" id="cqi:110720802"/>
<organism evidence="8 9">
    <name type="scientific">Chenopodium quinoa</name>
    <name type="common">Quinoa</name>
    <dbReference type="NCBI Taxonomy" id="63459"/>
    <lineage>
        <taxon>Eukaryota</taxon>
        <taxon>Viridiplantae</taxon>
        <taxon>Streptophyta</taxon>
        <taxon>Embryophyta</taxon>
        <taxon>Tracheophyta</taxon>
        <taxon>Spermatophyta</taxon>
        <taxon>Magnoliopsida</taxon>
        <taxon>eudicotyledons</taxon>
        <taxon>Gunneridae</taxon>
        <taxon>Pentapetalae</taxon>
        <taxon>Caryophyllales</taxon>
        <taxon>Chenopodiaceae</taxon>
        <taxon>Chenopodioideae</taxon>
        <taxon>Atripliceae</taxon>
        <taxon>Chenopodium</taxon>
    </lineage>
</organism>
<keyword evidence="4 7" id="KW-1133">Transmembrane helix</keyword>
<evidence type="ECO:0000256" key="2">
    <source>
        <dbReference type="ARBA" id="ARBA00008707"/>
    </source>
</evidence>
<feature type="transmembrane region" description="Helical" evidence="7">
    <location>
        <begin position="142"/>
        <end position="161"/>
    </location>
</feature>
<dbReference type="OrthoDB" id="525686at2759"/>
<evidence type="ECO:0000256" key="5">
    <source>
        <dbReference type="ARBA" id="ARBA00023136"/>
    </source>
</evidence>
<feature type="compositionally biased region" description="Polar residues" evidence="6">
    <location>
        <begin position="12"/>
        <end position="21"/>
    </location>
</feature>
<dbReference type="PANTHER" id="PTHR31621:SF6">
    <property type="entry name" value="PROTEIN DMP7"/>
    <property type="match status" value="1"/>
</dbReference>
<keyword evidence="3 7" id="KW-0812">Transmembrane</keyword>
<name>A0A803LYI7_CHEQI</name>
<evidence type="ECO:0000256" key="6">
    <source>
        <dbReference type="SAM" id="MobiDB-lite"/>
    </source>
</evidence>
<evidence type="ECO:0000256" key="4">
    <source>
        <dbReference type="ARBA" id="ARBA00022989"/>
    </source>
</evidence>
<dbReference type="PANTHER" id="PTHR31621">
    <property type="entry name" value="PROTEIN DMP3"/>
    <property type="match status" value="1"/>
</dbReference>
<evidence type="ECO:0000313" key="8">
    <source>
        <dbReference type="EnsemblPlants" id="AUR62020538-RA:cds"/>
    </source>
</evidence>
<dbReference type="GO" id="GO:0016020">
    <property type="term" value="C:membrane"/>
    <property type="evidence" value="ECO:0007669"/>
    <property type="project" value="UniProtKB-SubCell"/>
</dbReference>
<feature type="transmembrane region" description="Helical" evidence="7">
    <location>
        <begin position="50"/>
        <end position="69"/>
    </location>
</feature>
<feature type="transmembrane region" description="Helical" evidence="7">
    <location>
        <begin position="181"/>
        <end position="199"/>
    </location>
</feature>
<sequence>MDIKIENDESQDIQQKQQTPLLENESKATKEPKTRTQKAIRKTFKGTSRLSSLLPSGSVLIFEMFSPIITNQGRCETFQAQLLTICFITLLGLSCIIMCFTDSVRDERGKIRYGIATLKGIWIVDGTLTLSPEQGSKYRIRVLDFVHASMGILVFMAVVLLDQNVVKCLFPLPSQETKARLVMFPIVVGVFCGLLFVCFPSTRNTIATPLTKS</sequence>
<evidence type="ECO:0000256" key="3">
    <source>
        <dbReference type="ARBA" id="ARBA00022692"/>
    </source>
</evidence>
<dbReference type="OMA" id="QCPTITS"/>
<feature type="transmembrane region" description="Helical" evidence="7">
    <location>
        <begin position="81"/>
        <end position="100"/>
    </location>
</feature>